<gene>
    <name evidence="2" type="ORF">CFE69_23500</name>
</gene>
<organism evidence="2">
    <name type="scientific">Mycobacteroides abscessus subsp. massiliense</name>
    <dbReference type="NCBI Taxonomy" id="1962118"/>
    <lineage>
        <taxon>Bacteria</taxon>
        <taxon>Bacillati</taxon>
        <taxon>Actinomycetota</taxon>
        <taxon>Actinomycetes</taxon>
        <taxon>Mycobacteriales</taxon>
        <taxon>Mycobacteriaceae</taxon>
        <taxon>Mycobacteroides</taxon>
        <taxon>Mycobacteroides abscessus</taxon>
    </lineage>
</organism>
<protein>
    <submittedName>
        <fullName evidence="2">Uncharacterized protein</fullName>
    </submittedName>
</protein>
<feature type="region of interest" description="Disordered" evidence="1">
    <location>
        <begin position="1"/>
        <end position="27"/>
    </location>
</feature>
<feature type="non-terminal residue" evidence="2">
    <location>
        <position position="1"/>
    </location>
</feature>
<sequence>PPPAAAVVPPGGGGGGAVSGPPPVPQPPSVMNMGAKTAAMKAFQVGHQATGEGLRATPEFSAAMALVSALNDPERPAGSLITGGWSVAVFNSGSSVRFVAAERHGLSWIPAGVYLPAGVSIAHLDTRVPADIRASWRGMEPSALVLAEYARAIGEQPSIVVARAYHSGLPGWFDRQVVVVADETDHVIIPNPLHEPKGRHRLELAAPEHWQWVMSVPEEHIEAEVREVAAWLVEQHDHMFANWPDNDEMAKLRAVALAQVGREGGSTDVAKLLAGRMGELASRLMGTPLYGTPQWTTHTYSEMLLRGWETLLLGLGASSRTVLADMQYAALMATQTVLPPPVEAVA</sequence>
<proteinExistence type="predicted"/>
<dbReference type="EMBL" id="CP022232">
    <property type="protein sequence ID" value="QCO28917.1"/>
    <property type="molecule type" value="Genomic_DNA"/>
</dbReference>
<evidence type="ECO:0000256" key="1">
    <source>
        <dbReference type="SAM" id="MobiDB-lite"/>
    </source>
</evidence>
<keyword evidence="2" id="KW-0614">Plasmid</keyword>
<dbReference type="AlphaFoldDB" id="A0A4D8RV65"/>
<reference evidence="2" key="1">
    <citation type="submission" date="2017-06" db="EMBL/GenBank/DDBJ databases">
        <title>Antibiotic Resistance Genes in Clinically Isolated Mycobacterium abscessus strains.</title>
        <authorList>
            <person name="Carvalho N.F.G."/>
            <person name="Chimara E."/>
            <person name="Leao S.L.P.C."/>
            <person name="Costa S.F."/>
            <person name="Souza M."/>
            <person name="Morais C."/>
            <person name="Amgarten D.E."/>
            <person name="Setubal J.C."/>
        </authorList>
    </citation>
    <scope>NUCLEOTIDE SEQUENCE</scope>
    <source>
        <strain evidence="2">381</strain>
        <plasmid evidence="2">unnamed</plasmid>
    </source>
</reference>
<name>A0A4D8RV65_9MYCO</name>
<evidence type="ECO:0000313" key="2">
    <source>
        <dbReference type="EMBL" id="QCO28917.1"/>
    </source>
</evidence>
<accession>A0A4D8RV65</accession>
<geneLocation type="plasmid" evidence="2">
    <name>unnamed</name>
</geneLocation>